<accession>A0A6N3T3H7</accession>
<evidence type="ECO:0000313" key="3">
    <source>
        <dbReference type="EMBL" id="GEN03736.1"/>
    </source>
</evidence>
<dbReference type="AlphaFoldDB" id="A0A6N3T3H7"/>
<feature type="compositionally biased region" description="Basic and acidic residues" evidence="1">
    <location>
        <begin position="13"/>
        <end position="27"/>
    </location>
</feature>
<reference evidence="3 5" key="2">
    <citation type="submission" date="2019-07" db="EMBL/GenBank/DDBJ databases">
        <title>Whole genome shotgun sequence of Acetobacter indonesiensis NBRC 16471.</title>
        <authorList>
            <person name="Hosoyama A."/>
            <person name="Uohara A."/>
            <person name="Ohji S."/>
            <person name="Ichikawa N."/>
        </authorList>
    </citation>
    <scope>NUCLEOTIDE SEQUENCE [LARGE SCALE GENOMIC DNA]</scope>
    <source>
        <strain evidence="3 5">NBRC 16471</strain>
    </source>
</reference>
<sequence length="59" mass="6629">MVRLLPLAGHIQENGHNHESPRRETETHTVFYGNHQSGRQGPGCDRYCGGCCKNGRLRP</sequence>
<organism evidence="3 5">
    <name type="scientific">Acetobacter indonesiensis</name>
    <dbReference type="NCBI Taxonomy" id="104101"/>
    <lineage>
        <taxon>Bacteria</taxon>
        <taxon>Pseudomonadati</taxon>
        <taxon>Pseudomonadota</taxon>
        <taxon>Alphaproteobacteria</taxon>
        <taxon>Acetobacterales</taxon>
        <taxon>Acetobacteraceae</taxon>
        <taxon>Acetobacter</taxon>
    </lineage>
</organism>
<dbReference type="EMBL" id="BJXQ01000009">
    <property type="protein sequence ID" value="GEN03736.1"/>
    <property type="molecule type" value="Genomic_DNA"/>
</dbReference>
<dbReference type="Proteomes" id="UP000321104">
    <property type="component" value="Unassembled WGS sequence"/>
</dbReference>
<evidence type="ECO:0000313" key="2">
    <source>
        <dbReference type="EMBL" id="GAN64126.1"/>
    </source>
</evidence>
<gene>
    <name evidence="2" type="ORF">Abin_053_095</name>
    <name evidence="3" type="ORF">AIN02nite_17610</name>
</gene>
<protein>
    <submittedName>
        <fullName evidence="3">Uncharacterized protein</fullName>
    </submittedName>
</protein>
<feature type="region of interest" description="Disordered" evidence="1">
    <location>
        <begin position="1"/>
        <end position="27"/>
    </location>
</feature>
<comment type="caution">
    <text evidence="3">The sequence shown here is derived from an EMBL/GenBank/DDBJ whole genome shotgun (WGS) entry which is preliminary data.</text>
</comment>
<dbReference type="Proteomes" id="UP000032673">
    <property type="component" value="Unassembled WGS sequence"/>
</dbReference>
<evidence type="ECO:0000256" key="1">
    <source>
        <dbReference type="SAM" id="MobiDB-lite"/>
    </source>
</evidence>
<name>A0A6N3T3H7_9PROT</name>
<dbReference type="EMBL" id="BAMW01000050">
    <property type="protein sequence ID" value="GAN64126.1"/>
    <property type="molecule type" value="Genomic_DNA"/>
</dbReference>
<reference evidence="2 4" key="1">
    <citation type="submission" date="2012-11" db="EMBL/GenBank/DDBJ databases">
        <title>Whole genome sequence of Acetobacter indonesiensis 5H-1.</title>
        <authorList>
            <person name="Azuma Y."/>
            <person name="Higashiura N."/>
            <person name="Hirakawa H."/>
            <person name="Matsushita K."/>
        </authorList>
    </citation>
    <scope>NUCLEOTIDE SEQUENCE [LARGE SCALE GENOMIC DNA]</scope>
    <source>
        <strain evidence="2 4">5H-1</strain>
    </source>
</reference>
<evidence type="ECO:0000313" key="5">
    <source>
        <dbReference type="Proteomes" id="UP000321104"/>
    </source>
</evidence>
<proteinExistence type="predicted"/>
<keyword evidence="4" id="KW-1185">Reference proteome</keyword>
<evidence type="ECO:0000313" key="4">
    <source>
        <dbReference type="Proteomes" id="UP000032673"/>
    </source>
</evidence>